<protein>
    <submittedName>
        <fullName evidence="2">Uncharacterized protein</fullName>
    </submittedName>
</protein>
<dbReference type="AlphaFoldDB" id="A0A2J7QTQ2"/>
<evidence type="ECO:0000256" key="1">
    <source>
        <dbReference type="SAM" id="MobiDB-lite"/>
    </source>
</evidence>
<organism evidence="2 3">
    <name type="scientific">Cryptotermes secundus</name>
    <dbReference type="NCBI Taxonomy" id="105785"/>
    <lineage>
        <taxon>Eukaryota</taxon>
        <taxon>Metazoa</taxon>
        <taxon>Ecdysozoa</taxon>
        <taxon>Arthropoda</taxon>
        <taxon>Hexapoda</taxon>
        <taxon>Insecta</taxon>
        <taxon>Pterygota</taxon>
        <taxon>Neoptera</taxon>
        <taxon>Polyneoptera</taxon>
        <taxon>Dictyoptera</taxon>
        <taxon>Blattodea</taxon>
        <taxon>Blattoidea</taxon>
        <taxon>Termitoidae</taxon>
        <taxon>Kalotermitidae</taxon>
        <taxon>Cryptotermitinae</taxon>
        <taxon>Cryptotermes</taxon>
    </lineage>
</organism>
<dbReference type="EMBL" id="NEVH01011194">
    <property type="protein sequence ID" value="PNF31943.1"/>
    <property type="molecule type" value="Genomic_DNA"/>
</dbReference>
<dbReference type="InParanoid" id="A0A2J7QTQ2"/>
<feature type="region of interest" description="Disordered" evidence="1">
    <location>
        <begin position="195"/>
        <end position="227"/>
    </location>
</feature>
<feature type="compositionally biased region" description="Polar residues" evidence="1">
    <location>
        <begin position="75"/>
        <end position="87"/>
    </location>
</feature>
<feature type="compositionally biased region" description="Low complexity" evidence="1">
    <location>
        <begin position="88"/>
        <end position="100"/>
    </location>
</feature>
<sequence length="227" mass="24149">MSAIPENKQLDAIQPENEVLVPTAQNITQNGEMKLSPMSNDTETTTDSTDMTDKGDVVSNAESPSLLVSSGEDATPSTSPEESNMNKTEGTTTTTTTTETPLESDNEADDSDLFLGKPEGERINTVKPLPHNISSTRSEYKSSTEFSSLGITNSTDENSHGDLVTGVSDHSNTAFEKPHAFTDIENRLLVESGKVPDMSTSSTTEYANEIHALPPSGGGNIIPPTAQ</sequence>
<proteinExistence type="predicted"/>
<dbReference type="STRING" id="105785.A0A2J7QTQ2"/>
<dbReference type="Proteomes" id="UP000235965">
    <property type="component" value="Unassembled WGS sequence"/>
</dbReference>
<evidence type="ECO:0000313" key="3">
    <source>
        <dbReference type="Proteomes" id="UP000235965"/>
    </source>
</evidence>
<evidence type="ECO:0000313" key="2">
    <source>
        <dbReference type="EMBL" id="PNF31943.1"/>
    </source>
</evidence>
<gene>
    <name evidence="2" type="ORF">B7P43_G07922</name>
</gene>
<feature type="compositionally biased region" description="Polar residues" evidence="1">
    <location>
        <begin position="132"/>
        <end position="156"/>
    </location>
</feature>
<keyword evidence="3" id="KW-1185">Reference proteome</keyword>
<comment type="caution">
    <text evidence="2">The sequence shown here is derived from an EMBL/GenBank/DDBJ whole genome shotgun (WGS) entry which is preliminary data.</text>
</comment>
<name>A0A2J7QTQ2_9NEOP</name>
<feature type="non-terminal residue" evidence="2">
    <location>
        <position position="227"/>
    </location>
</feature>
<dbReference type="OrthoDB" id="9990982at2759"/>
<feature type="region of interest" description="Disordered" evidence="1">
    <location>
        <begin position="1"/>
        <end position="173"/>
    </location>
</feature>
<accession>A0A2J7QTQ2</accession>
<feature type="compositionally biased region" description="Acidic residues" evidence="1">
    <location>
        <begin position="102"/>
        <end position="112"/>
    </location>
</feature>
<reference evidence="2 3" key="1">
    <citation type="submission" date="2017-12" db="EMBL/GenBank/DDBJ databases">
        <title>Hemimetabolous genomes reveal molecular basis of termite eusociality.</title>
        <authorList>
            <person name="Harrison M.C."/>
            <person name="Jongepier E."/>
            <person name="Robertson H.M."/>
            <person name="Arning N."/>
            <person name="Bitard-Feildel T."/>
            <person name="Chao H."/>
            <person name="Childers C.P."/>
            <person name="Dinh H."/>
            <person name="Doddapaneni H."/>
            <person name="Dugan S."/>
            <person name="Gowin J."/>
            <person name="Greiner C."/>
            <person name="Han Y."/>
            <person name="Hu H."/>
            <person name="Hughes D.S.T."/>
            <person name="Huylmans A.-K."/>
            <person name="Kemena C."/>
            <person name="Kremer L.P.M."/>
            <person name="Lee S.L."/>
            <person name="Lopez-Ezquerra A."/>
            <person name="Mallet L."/>
            <person name="Monroy-Kuhn J.M."/>
            <person name="Moser A."/>
            <person name="Murali S.C."/>
            <person name="Muzny D.M."/>
            <person name="Otani S."/>
            <person name="Piulachs M.-D."/>
            <person name="Poelchau M."/>
            <person name="Qu J."/>
            <person name="Schaub F."/>
            <person name="Wada-Katsumata A."/>
            <person name="Worley K.C."/>
            <person name="Xie Q."/>
            <person name="Ylla G."/>
            <person name="Poulsen M."/>
            <person name="Gibbs R.A."/>
            <person name="Schal C."/>
            <person name="Richards S."/>
            <person name="Belles X."/>
            <person name="Korb J."/>
            <person name="Bornberg-Bauer E."/>
        </authorList>
    </citation>
    <scope>NUCLEOTIDE SEQUENCE [LARGE SCALE GENOMIC DNA]</scope>
    <source>
        <tissue evidence="2">Whole body</tissue>
    </source>
</reference>